<reference evidence="3" key="1">
    <citation type="submission" date="2020-11" db="EMBL/GenBank/DDBJ databases">
        <authorList>
            <consortium name="DOE Joint Genome Institute"/>
            <person name="Ahrendt S."/>
            <person name="Riley R."/>
            <person name="Andreopoulos W."/>
            <person name="Labutti K."/>
            <person name="Pangilinan J."/>
            <person name="Ruiz-Duenas F.J."/>
            <person name="Barrasa J.M."/>
            <person name="Sanchez-Garcia M."/>
            <person name="Camarero S."/>
            <person name="Miyauchi S."/>
            <person name="Serrano A."/>
            <person name="Linde D."/>
            <person name="Babiker R."/>
            <person name="Drula E."/>
            <person name="Ayuso-Fernandez I."/>
            <person name="Pacheco R."/>
            <person name="Padilla G."/>
            <person name="Ferreira P."/>
            <person name="Barriuso J."/>
            <person name="Kellner H."/>
            <person name="Castanera R."/>
            <person name="Alfaro M."/>
            <person name="Ramirez L."/>
            <person name="Pisabarro A.G."/>
            <person name="Kuo A."/>
            <person name="Tritt A."/>
            <person name="Lipzen A."/>
            <person name="He G."/>
            <person name="Yan M."/>
            <person name="Ng V."/>
            <person name="Cullen D."/>
            <person name="Martin F."/>
            <person name="Rosso M.-N."/>
            <person name="Henrissat B."/>
            <person name="Hibbett D."/>
            <person name="Martinez A.T."/>
            <person name="Grigoriev I.V."/>
        </authorList>
    </citation>
    <scope>NUCLEOTIDE SEQUENCE</scope>
    <source>
        <strain evidence="3">AH 40177</strain>
    </source>
</reference>
<sequence length="75" mass="8381">MLKDLQKWSLDRDSSSTVLWLFGPAGAGKSAIMRTLSHRLQRAGQLGGCFFFKRAHTKRGNEKALFCDHCVSACH</sequence>
<protein>
    <recommendedName>
        <fullName evidence="2">Nephrocystin 3-like N-terminal domain-containing protein</fullName>
    </recommendedName>
</protein>
<keyword evidence="1" id="KW-0677">Repeat</keyword>
<name>A0A9P5QB86_9AGAR</name>
<feature type="domain" description="Nephrocystin 3-like N-terminal" evidence="2">
    <location>
        <begin position="5"/>
        <end position="67"/>
    </location>
</feature>
<organism evidence="3 4">
    <name type="scientific">Rhodocollybia butyracea</name>
    <dbReference type="NCBI Taxonomy" id="206335"/>
    <lineage>
        <taxon>Eukaryota</taxon>
        <taxon>Fungi</taxon>
        <taxon>Dikarya</taxon>
        <taxon>Basidiomycota</taxon>
        <taxon>Agaricomycotina</taxon>
        <taxon>Agaricomycetes</taxon>
        <taxon>Agaricomycetidae</taxon>
        <taxon>Agaricales</taxon>
        <taxon>Marasmiineae</taxon>
        <taxon>Omphalotaceae</taxon>
        <taxon>Rhodocollybia</taxon>
    </lineage>
</organism>
<comment type="caution">
    <text evidence="3">The sequence shown here is derived from an EMBL/GenBank/DDBJ whole genome shotgun (WGS) entry which is preliminary data.</text>
</comment>
<proteinExistence type="predicted"/>
<gene>
    <name evidence="3" type="ORF">BDP27DRAFT_490301</name>
</gene>
<evidence type="ECO:0000259" key="2">
    <source>
        <dbReference type="Pfam" id="PF24883"/>
    </source>
</evidence>
<evidence type="ECO:0000313" key="3">
    <source>
        <dbReference type="EMBL" id="KAF9077802.1"/>
    </source>
</evidence>
<dbReference type="AlphaFoldDB" id="A0A9P5QB86"/>
<dbReference type="Pfam" id="PF24883">
    <property type="entry name" value="NPHP3_N"/>
    <property type="match status" value="1"/>
</dbReference>
<evidence type="ECO:0000256" key="1">
    <source>
        <dbReference type="ARBA" id="ARBA00022737"/>
    </source>
</evidence>
<dbReference type="EMBL" id="JADNRY010000003">
    <property type="protein sequence ID" value="KAF9077802.1"/>
    <property type="molecule type" value="Genomic_DNA"/>
</dbReference>
<dbReference type="Proteomes" id="UP000772434">
    <property type="component" value="Unassembled WGS sequence"/>
</dbReference>
<evidence type="ECO:0000313" key="4">
    <source>
        <dbReference type="Proteomes" id="UP000772434"/>
    </source>
</evidence>
<dbReference type="InterPro" id="IPR056884">
    <property type="entry name" value="NPHP3-like_N"/>
</dbReference>
<accession>A0A9P5QB86</accession>
<dbReference type="OrthoDB" id="2928561at2759"/>
<keyword evidence="4" id="KW-1185">Reference proteome</keyword>